<evidence type="ECO:0000259" key="2">
    <source>
        <dbReference type="Pfam" id="PF10547"/>
    </source>
</evidence>
<dbReference type="EMBL" id="RAXZ01000008">
    <property type="protein sequence ID" value="RKG52957.1"/>
    <property type="molecule type" value="Genomic_DNA"/>
</dbReference>
<comment type="caution">
    <text evidence="3">The sequence shown here is derived from an EMBL/GenBank/DDBJ whole genome shotgun (WGS) entry which is preliminary data.</text>
</comment>
<gene>
    <name evidence="3" type="ORF">D7V64_08150</name>
</gene>
<feature type="domain" description="Antirepressor protein ant N-terminal" evidence="2">
    <location>
        <begin position="8"/>
        <end position="116"/>
    </location>
</feature>
<proteinExistence type="predicted"/>
<accession>A0A3A8G1I7</accession>
<name>A0A3A8G1I7_9GAMM</name>
<organism evidence="3 4">
    <name type="scientific">Acinetobacter cumulans</name>
    <dbReference type="NCBI Taxonomy" id="2136182"/>
    <lineage>
        <taxon>Bacteria</taxon>
        <taxon>Pseudomonadati</taxon>
        <taxon>Pseudomonadota</taxon>
        <taxon>Gammaproteobacteria</taxon>
        <taxon>Moraxellales</taxon>
        <taxon>Moraxellaceae</taxon>
        <taxon>Acinetobacter</taxon>
    </lineage>
</organism>
<dbReference type="InterPro" id="IPR018875">
    <property type="entry name" value="Antirepressor_Ant_N"/>
</dbReference>
<feature type="coiled-coil region" evidence="1">
    <location>
        <begin position="144"/>
        <end position="171"/>
    </location>
</feature>
<dbReference type="AlphaFoldDB" id="A0A3A8G1I7"/>
<protein>
    <recommendedName>
        <fullName evidence="2">Antirepressor protein ant N-terminal domain-containing protein</fullName>
    </recommendedName>
</protein>
<evidence type="ECO:0000256" key="1">
    <source>
        <dbReference type="SAM" id="Coils"/>
    </source>
</evidence>
<dbReference type="Proteomes" id="UP000281084">
    <property type="component" value="Unassembled WGS sequence"/>
</dbReference>
<dbReference type="PRINTS" id="PR01994">
    <property type="entry name" value="ANTIREPRESSR"/>
</dbReference>
<sequence>MNAKSKIVKFNNQHIPVYFVGDKPFVAMKPICENIGLQWEAQLKRIKRNHVLNSSMSIMDMVAQDGKIRDVICLPFSMLNGWLMGVDANKVKPEIKDTLVKYQLECYDVLYQHFMPKPRKPVDLSEYVHKDAHEALALKYHCMFRQYDDMIDDLRDQVSRMENKCRRYNFKMHITAIPIDVAAKQFHATESHLKRLLVQEGILEERDPYIEINKKVLTLTKRGQQLELVFLKSDIVNGDVQDIIMVTEDGLSYLSGMLDK</sequence>
<keyword evidence="1" id="KW-0175">Coiled coil</keyword>
<evidence type="ECO:0000313" key="4">
    <source>
        <dbReference type="Proteomes" id="UP000281084"/>
    </source>
</evidence>
<dbReference type="RefSeq" id="WP_120367382.1">
    <property type="nucleotide sequence ID" value="NZ_RAXZ01000008.1"/>
</dbReference>
<evidence type="ECO:0000313" key="3">
    <source>
        <dbReference type="EMBL" id="RKG52957.1"/>
    </source>
</evidence>
<reference evidence="3 4" key="1">
    <citation type="submission" date="2018-09" db="EMBL/GenBank/DDBJ databases">
        <title>The draft genome of Acinetobacter spp. strains.</title>
        <authorList>
            <person name="Qin J."/>
            <person name="Feng Y."/>
            <person name="Zong Z."/>
        </authorList>
    </citation>
    <scope>NUCLEOTIDE SEQUENCE [LARGE SCALE GENOMIC DNA]</scope>
    <source>
        <strain evidence="3 4">WCHAc060002</strain>
    </source>
</reference>
<dbReference type="Pfam" id="PF10547">
    <property type="entry name" value="P22_AR_N"/>
    <property type="match status" value="1"/>
</dbReference>